<dbReference type="Pfam" id="PF20582">
    <property type="entry name" value="UPF0758_N"/>
    <property type="match status" value="1"/>
</dbReference>
<dbReference type="PROSITE" id="PS50249">
    <property type="entry name" value="MPN"/>
    <property type="match status" value="1"/>
</dbReference>
<dbReference type="InterPro" id="IPR046778">
    <property type="entry name" value="UPF0758_N"/>
</dbReference>
<dbReference type="PANTHER" id="PTHR30471">
    <property type="entry name" value="DNA REPAIR PROTEIN RADC"/>
    <property type="match status" value="1"/>
</dbReference>
<organism evidence="10 13">
    <name type="scientific">Lachnospira eligens</name>
    <dbReference type="NCBI Taxonomy" id="39485"/>
    <lineage>
        <taxon>Bacteria</taxon>
        <taxon>Bacillati</taxon>
        <taxon>Bacillota</taxon>
        <taxon>Clostridia</taxon>
        <taxon>Lachnospirales</taxon>
        <taxon>Lachnospiraceae</taxon>
        <taxon>Lachnospira</taxon>
    </lineage>
</organism>
<evidence type="ECO:0000256" key="5">
    <source>
        <dbReference type="ARBA" id="ARBA00022833"/>
    </source>
</evidence>
<dbReference type="Gene3D" id="1.10.150.20">
    <property type="entry name" value="5' to 3' exonuclease, C-terminal subdomain"/>
    <property type="match status" value="1"/>
</dbReference>
<evidence type="ECO:0000256" key="6">
    <source>
        <dbReference type="ARBA" id="ARBA00023049"/>
    </source>
</evidence>
<feature type="domain" description="MPN" evidence="8">
    <location>
        <begin position="107"/>
        <end position="229"/>
    </location>
</feature>
<dbReference type="PROSITE" id="PS01302">
    <property type="entry name" value="UPF0758"/>
    <property type="match status" value="1"/>
</dbReference>
<dbReference type="AlphaFoldDB" id="A0A174YXA7"/>
<dbReference type="NCBIfam" id="TIGR00608">
    <property type="entry name" value="radc"/>
    <property type="match status" value="1"/>
</dbReference>
<dbReference type="EMBL" id="CZBU01000002">
    <property type="protein sequence ID" value="CUQ76111.1"/>
    <property type="molecule type" value="Genomic_DNA"/>
</dbReference>
<evidence type="ECO:0000256" key="7">
    <source>
        <dbReference type="RuleBase" id="RU003797"/>
    </source>
</evidence>
<evidence type="ECO:0000256" key="1">
    <source>
        <dbReference type="ARBA" id="ARBA00010243"/>
    </source>
</evidence>
<evidence type="ECO:0000313" key="13">
    <source>
        <dbReference type="Proteomes" id="UP000095780"/>
    </source>
</evidence>
<proteinExistence type="inferred from homology"/>
<evidence type="ECO:0000256" key="2">
    <source>
        <dbReference type="ARBA" id="ARBA00022670"/>
    </source>
</evidence>
<dbReference type="InterPro" id="IPR010994">
    <property type="entry name" value="RuvA_2-like"/>
</dbReference>
<dbReference type="CDD" id="cd08071">
    <property type="entry name" value="MPN_DUF2466"/>
    <property type="match status" value="1"/>
</dbReference>
<dbReference type="GO" id="GO:0008237">
    <property type="term" value="F:metallopeptidase activity"/>
    <property type="evidence" value="ECO:0007669"/>
    <property type="project" value="UniProtKB-KW"/>
</dbReference>
<keyword evidence="5" id="KW-0862">Zinc</keyword>
<protein>
    <submittedName>
        <fullName evidence="10">DNA repair protein RadC</fullName>
    </submittedName>
    <submittedName>
        <fullName evidence="11">JAB domain-containing protein</fullName>
    </submittedName>
</protein>
<keyword evidence="2" id="KW-0645">Protease</keyword>
<evidence type="ECO:0000259" key="8">
    <source>
        <dbReference type="PROSITE" id="PS50249"/>
    </source>
</evidence>
<evidence type="ECO:0000313" key="12">
    <source>
        <dbReference type="Proteomes" id="UP000095621"/>
    </source>
</evidence>
<reference evidence="11 14" key="2">
    <citation type="submission" date="2018-08" db="EMBL/GenBank/DDBJ databases">
        <title>A genome reference for cultivated species of the human gut microbiota.</title>
        <authorList>
            <person name="Zou Y."/>
            <person name="Xue W."/>
            <person name="Luo G."/>
        </authorList>
    </citation>
    <scope>NUCLEOTIDE SEQUENCE [LARGE SCALE GENOMIC DNA]</scope>
    <source>
        <strain evidence="11 14">AF36-7BH</strain>
    </source>
</reference>
<dbReference type="InterPro" id="IPR001405">
    <property type="entry name" value="UPF0758"/>
</dbReference>
<evidence type="ECO:0000256" key="4">
    <source>
        <dbReference type="ARBA" id="ARBA00022801"/>
    </source>
</evidence>
<dbReference type="PANTHER" id="PTHR30471:SF3">
    <property type="entry name" value="UPF0758 PROTEIN YEES-RELATED"/>
    <property type="match status" value="1"/>
</dbReference>
<evidence type="ECO:0000313" key="9">
    <source>
        <dbReference type="EMBL" id="CUQ76111.1"/>
    </source>
</evidence>
<dbReference type="Pfam" id="PF04002">
    <property type="entry name" value="RadC"/>
    <property type="match status" value="1"/>
</dbReference>
<dbReference type="Proteomes" id="UP000095780">
    <property type="component" value="Unassembled WGS sequence"/>
</dbReference>
<dbReference type="Proteomes" id="UP000285201">
    <property type="component" value="Unassembled WGS sequence"/>
</dbReference>
<evidence type="ECO:0000256" key="3">
    <source>
        <dbReference type="ARBA" id="ARBA00022723"/>
    </source>
</evidence>
<dbReference type="GO" id="GO:0006508">
    <property type="term" value="P:proteolysis"/>
    <property type="evidence" value="ECO:0007669"/>
    <property type="project" value="UniProtKB-KW"/>
</dbReference>
<keyword evidence="4" id="KW-0378">Hydrolase</keyword>
<evidence type="ECO:0000313" key="10">
    <source>
        <dbReference type="EMBL" id="CUQ79785.1"/>
    </source>
</evidence>
<sequence>MVYENIITGVEEEKLLPYEKCLEYGASSLDNAELLAAIIRTGTNGLSSIQLAEKLLENAGNLNGLYGMSVSELMQIKGIGKAKAVQICCILELSRRIAKQKARERLDFSNAETIAEYYMEDMRHLKREHLVLVMLDNRCRLIRDKVMSVGTSTGSMVSVREIFKEALDSRAASIVILHNHPSGNPSPSREDMKVTKNIMEAGRIIGVELLDHIVIGDNSYFSFKQMQYIN</sequence>
<dbReference type="EMBL" id="CZBV01000001">
    <property type="protein sequence ID" value="CUQ79785.1"/>
    <property type="molecule type" value="Genomic_DNA"/>
</dbReference>
<dbReference type="RefSeq" id="WP_055214917.1">
    <property type="nucleotide sequence ID" value="NZ_CABIXW010000001.1"/>
</dbReference>
<dbReference type="InterPro" id="IPR025657">
    <property type="entry name" value="RadC_JAB"/>
</dbReference>
<name>A0A174YXA7_9FIRM</name>
<dbReference type="Proteomes" id="UP000095621">
    <property type="component" value="Unassembled WGS sequence"/>
</dbReference>
<keyword evidence="6" id="KW-0482">Metalloprotease</keyword>
<evidence type="ECO:0000313" key="14">
    <source>
        <dbReference type="Proteomes" id="UP000285201"/>
    </source>
</evidence>
<dbReference type="OrthoDB" id="9804482at2"/>
<dbReference type="SUPFAM" id="SSF47781">
    <property type="entry name" value="RuvA domain 2-like"/>
    <property type="match status" value="1"/>
</dbReference>
<dbReference type="InterPro" id="IPR037518">
    <property type="entry name" value="MPN"/>
</dbReference>
<dbReference type="GO" id="GO:0046872">
    <property type="term" value="F:metal ion binding"/>
    <property type="evidence" value="ECO:0007669"/>
    <property type="project" value="UniProtKB-KW"/>
</dbReference>
<keyword evidence="3" id="KW-0479">Metal-binding</keyword>
<dbReference type="NCBIfam" id="NF000642">
    <property type="entry name" value="PRK00024.1"/>
    <property type="match status" value="1"/>
</dbReference>
<accession>A0A174YXA7</accession>
<comment type="similarity">
    <text evidence="1 7">Belongs to the UPF0758 family.</text>
</comment>
<reference evidence="12 13" key="1">
    <citation type="submission" date="2015-09" db="EMBL/GenBank/DDBJ databases">
        <authorList>
            <consortium name="Pathogen Informatics"/>
        </authorList>
    </citation>
    <scope>NUCLEOTIDE SEQUENCE [LARGE SCALE GENOMIC DNA]</scope>
    <source>
        <strain evidence="9 12">2789STDY5834875</strain>
        <strain evidence="10 13">2789STDY5834878</strain>
    </source>
</reference>
<dbReference type="EMBL" id="QROY01000006">
    <property type="protein sequence ID" value="RHL67952.1"/>
    <property type="molecule type" value="Genomic_DNA"/>
</dbReference>
<gene>
    <name evidence="11" type="ORF">DW007_08665</name>
    <name evidence="9" type="ORF">ERS852490_00875</name>
    <name evidence="10" type="ORF">ERS852492_00156</name>
</gene>
<evidence type="ECO:0000313" key="11">
    <source>
        <dbReference type="EMBL" id="RHL67952.1"/>
    </source>
</evidence>
<dbReference type="Gene3D" id="3.40.140.10">
    <property type="entry name" value="Cytidine Deaminase, domain 2"/>
    <property type="match status" value="1"/>
</dbReference>
<dbReference type="InterPro" id="IPR020891">
    <property type="entry name" value="UPF0758_CS"/>
</dbReference>